<keyword evidence="2" id="KW-0547">Nucleotide-binding</keyword>
<dbReference type="SMART" id="SM00448">
    <property type="entry name" value="REC"/>
    <property type="match status" value="1"/>
</dbReference>
<dbReference type="PANTHER" id="PTHR32071">
    <property type="entry name" value="TRANSCRIPTIONAL REGULATORY PROTEIN"/>
    <property type="match status" value="1"/>
</dbReference>
<organism evidence="10 11">
    <name type="scientific">Desulfosporosinus fructosivorans</name>
    <dbReference type="NCBI Taxonomy" id="2018669"/>
    <lineage>
        <taxon>Bacteria</taxon>
        <taxon>Bacillati</taxon>
        <taxon>Bacillota</taxon>
        <taxon>Clostridia</taxon>
        <taxon>Eubacteriales</taxon>
        <taxon>Desulfitobacteriaceae</taxon>
        <taxon>Desulfosporosinus</taxon>
    </lineage>
</organism>
<dbReference type="Pfam" id="PF00158">
    <property type="entry name" value="Sigma54_activat"/>
    <property type="match status" value="1"/>
</dbReference>
<dbReference type="InterPro" id="IPR058031">
    <property type="entry name" value="AAA_lid_NorR"/>
</dbReference>
<dbReference type="InterPro" id="IPR027417">
    <property type="entry name" value="P-loop_NTPase"/>
</dbReference>
<feature type="domain" description="Sigma-54 factor interaction" evidence="8">
    <location>
        <begin position="145"/>
        <end position="373"/>
    </location>
</feature>
<keyword evidence="4" id="KW-0805">Transcription regulation</keyword>
<proteinExistence type="predicted"/>
<protein>
    <recommendedName>
        <fullName evidence="1">Stage 0 sporulation protein A homolog</fullName>
    </recommendedName>
</protein>
<gene>
    <name evidence="10" type="ORF">E4K67_23875</name>
</gene>
<evidence type="ECO:0000256" key="6">
    <source>
        <dbReference type="ARBA" id="ARBA00024867"/>
    </source>
</evidence>
<dbReference type="OrthoDB" id="9803970at2"/>
<reference evidence="10 11" key="1">
    <citation type="submission" date="2019-03" db="EMBL/GenBank/DDBJ databases">
        <title>Draft Genome Sequence of Desulfosporosinus fructosivorans Strain 63.6F, Isolated from Marine Sediment in the Baltic Sea.</title>
        <authorList>
            <person name="Hausmann B."/>
            <person name="Vandieken V."/>
            <person name="Pjevac P."/>
            <person name="Schreck K."/>
            <person name="Herbold C.W."/>
            <person name="Loy A."/>
        </authorList>
    </citation>
    <scope>NUCLEOTIDE SEQUENCE [LARGE SCALE GENOMIC DNA]</scope>
    <source>
        <strain evidence="10 11">63.6F</strain>
    </source>
</reference>
<evidence type="ECO:0000313" key="11">
    <source>
        <dbReference type="Proteomes" id="UP000298460"/>
    </source>
</evidence>
<feature type="modified residue" description="4-aspartylphosphate" evidence="7">
    <location>
        <position position="55"/>
    </location>
</feature>
<dbReference type="Gene3D" id="1.10.10.60">
    <property type="entry name" value="Homeodomain-like"/>
    <property type="match status" value="1"/>
</dbReference>
<name>A0A4Z0R1C6_9FIRM</name>
<dbReference type="PANTHER" id="PTHR32071:SF119">
    <property type="entry name" value="SIGMA L-DEPENDENT TRANSCRIPTIONAL REGULATOR YPLP-RELATED"/>
    <property type="match status" value="1"/>
</dbReference>
<evidence type="ECO:0000256" key="2">
    <source>
        <dbReference type="ARBA" id="ARBA00022741"/>
    </source>
</evidence>
<dbReference type="PROSITE" id="PS50110">
    <property type="entry name" value="RESPONSE_REGULATORY"/>
    <property type="match status" value="1"/>
</dbReference>
<comment type="caution">
    <text evidence="10">The sequence shown here is derived from an EMBL/GenBank/DDBJ whole genome shotgun (WGS) entry which is preliminary data.</text>
</comment>
<dbReference type="CDD" id="cd00009">
    <property type="entry name" value="AAA"/>
    <property type="match status" value="1"/>
</dbReference>
<dbReference type="SUPFAM" id="SSF52172">
    <property type="entry name" value="CheY-like"/>
    <property type="match status" value="1"/>
</dbReference>
<dbReference type="Gene3D" id="3.40.50.300">
    <property type="entry name" value="P-loop containing nucleotide triphosphate hydrolases"/>
    <property type="match status" value="1"/>
</dbReference>
<evidence type="ECO:0000256" key="7">
    <source>
        <dbReference type="PROSITE-ProRule" id="PRU00169"/>
    </source>
</evidence>
<dbReference type="Proteomes" id="UP000298460">
    <property type="component" value="Unassembled WGS sequence"/>
</dbReference>
<dbReference type="PROSITE" id="PS00688">
    <property type="entry name" value="SIGMA54_INTERACT_3"/>
    <property type="match status" value="1"/>
</dbReference>
<dbReference type="Gene3D" id="3.40.50.2300">
    <property type="match status" value="1"/>
</dbReference>
<dbReference type="RefSeq" id="WP_135551343.1">
    <property type="nucleotide sequence ID" value="NZ_SPQQ01000011.1"/>
</dbReference>
<dbReference type="GO" id="GO:0006355">
    <property type="term" value="P:regulation of DNA-templated transcription"/>
    <property type="evidence" value="ECO:0007669"/>
    <property type="project" value="InterPro"/>
</dbReference>
<evidence type="ECO:0000256" key="1">
    <source>
        <dbReference type="ARBA" id="ARBA00018672"/>
    </source>
</evidence>
<dbReference type="Pfam" id="PF00072">
    <property type="entry name" value="Response_reg"/>
    <property type="match status" value="1"/>
</dbReference>
<dbReference type="Gene3D" id="1.10.8.60">
    <property type="match status" value="1"/>
</dbReference>
<dbReference type="InterPro" id="IPR003593">
    <property type="entry name" value="AAA+_ATPase"/>
</dbReference>
<dbReference type="SMART" id="SM00382">
    <property type="entry name" value="AAA"/>
    <property type="match status" value="1"/>
</dbReference>
<dbReference type="FunFam" id="3.40.50.300:FF:000006">
    <property type="entry name" value="DNA-binding transcriptional regulator NtrC"/>
    <property type="match status" value="1"/>
</dbReference>
<dbReference type="SUPFAM" id="SSF46689">
    <property type="entry name" value="Homeodomain-like"/>
    <property type="match status" value="1"/>
</dbReference>
<dbReference type="InterPro" id="IPR002078">
    <property type="entry name" value="Sigma_54_int"/>
</dbReference>
<evidence type="ECO:0000256" key="3">
    <source>
        <dbReference type="ARBA" id="ARBA00022840"/>
    </source>
</evidence>
<dbReference type="AlphaFoldDB" id="A0A4Z0R1C6"/>
<keyword evidence="3" id="KW-0067">ATP-binding</keyword>
<dbReference type="InterPro" id="IPR011006">
    <property type="entry name" value="CheY-like_superfamily"/>
</dbReference>
<dbReference type="Pfam" id="PF25601">
    <property type="entry name" value="AAA_lid_14"/>
    <property type="match status" value="1"/>
</dbReference>
<evidence type="ECO:0000256" key="5">
    <source>
        <dbReference type="ARBA" id="ARBA00023163"/>
    </source>
</evidence>
<dbReference type="PROSITE" id="PS50045">
    <property type="entry name" value="SIGMA54_INTERACT_4"/>
    <property type="match status" value="1"/>
</dbReference>
<dbReference type="InterPro" id="IPR025944">
    <property type="entry name" value="Sigma_54_int_dom_CS"/>
</dbReference>
<dbReference type="InterPro" id="IPR009057">
    <property type="entry name" value="Homeodomain-like_sf"/>
</dbReference>
<evidence type="ECO:0000259" key="8">
    <source>
        <dbReference type="PROSITE" id="PS50045"/>
    </source>
</evidence>
<dbReference type="EMBL" id="SPQQ01000011">
    <property type="protein sequence ID" value="TGE35797.1"/>
    <property type="molecule type" value="Genomic_DNA"/>
</dbReference>
<evidence type="ECO:0000313" key="10">
    <source>
        <dbReference type="EMBL" id="TGE35797.1"/>
    </source>
</evidence>
<dbReference type="InterPro" id="IPR001789">
    <property type="entry name" value="Sig_transdc_resp-reg_receiver"/>
</dbReference>
<accession>A0A4Z0R1C6</accession>
<dbReference type="GO" id="GO:0005524">
    <property type="term" value="F:ATP binding"/>
    <property type="evidence" value="ECO:0007669"/>
    <property type="project" value="UniProtKB-KW"/>
</dbReference>
<keyword evidence="11" id="KW-1185">Reference proteome</keyword>
<feature type="domain" description="Response regulatory" evidence="9">
    <location>
        <begin position="5"/>
        <end position="120"/>
    </location>
</feature>
<dbReference type="GO" id="GO:0000160">
    <property type="term" value="P:phosphorelay signal transduction system"/>
    <property type="evidence" value="ECO:0007669"/>
    <property type="project" value="InterPro"/>
</dbReference>
<keyword evidence="5" id="KW-0804">Transcription</keyword>
<dbReference type="SUPFAM" id="SSF52540">
    <property type="entry name" value="P-loop containing nucleoside triphosphate hydrolases"/>
    <property type="match status" value="1"/>
</dbReference>
<evidence type="ECO:0000256" key="4">
    <source>
        <dbReference type="ARBA" id="ARBA00023015"/>
    </source>
</evidence>
<sequence length="487" mass="55769">MNIAEILIVDDDVEVCTFFNYYFQEIKQLPVHVDYSGELARKDFQNEKYDLALIDLKLPDTDGITLLKEIKTLNPNCEVIIMTGYSTVKSAVEAMKYGAFDYIDKPFNDLDQLDEIVDRALQFIQSKQAYIQNEMKTIITNFGIVISENSPMKEILLLARKIASKKLGVLIEGETGTGKELAARYIHNNSPRSSYPFIPINCGALTESLLDSELFGHEKGAFTGAISRRRGIFEIANYGTLLLDEIGDASPAIQLKLLRVLETGEFYRVGGETPLKSDVRILAASNKNLRQAVKDHLFREDLLYRLDVVDLKLPPLRERVMDIEPLINYFIEKNLSDKQTKAVFTKEAITILHNYSWPGNIRELSNVVSRAMALRDGFEMDEKCLPPYLLAREEQHFEKQNNGNVVLSENSPQTWAQNMLKTILEQDEVNLPEVIRMLEQQNNDIICTIIRKVLDRTNSNQNEAAKLLHINQRTLRYLKNEKMKRKE</sequence>
<comment type="function">
    <text evidence="6">May play the central regulatory role in sporulation. It may be an element of the effector pathway responsible for the activation of sporulation genes in response to nutritional stress. Spo0A may act in concert with spo0H (a sigma factor) to control the expression of some genes that are critical to the sporulation process.</text>
</comment>
<evidence type="ECO:0000259" key="9">
    <source>
        <dbReference type="PROSITE" id="PS50110"/>
    </source>
</evidence>
<keyword evidence="7" id="KW-0597">Phosphoprotein</keyword>